<keyword evidence="3" id="KW-1133">Transmembrane helix</keyword>
<dbReference type="SUPFAM" id="SSF103473">
    <property type="entry name" value="MFS general substrate transporter"/>
    <property type="match status" value="1"/>
</dbReference>
<dbReference type="Pfam" id="PF07690">
    <property type="entry name" value="MFS_1"/>
    <property type="match status" value="1"/>
</dbReference>
<dbReference type="Proteomes" id="UP000469558">
    <property type="component" value="Unassembled WGS sequence"/>
</dbReference>
<feature type="transmembrane region" description="Helical" evidence="3">
    <location>
        <begin position="105"/>
        <end position="125"/>
    </location>
</feature>
<keyword evidence="6" id="KW-1185">Reference proteome</keyword>
<evidence type="ECO:0000313" key="5">
    <source>
        <dbReference type="EMBL" id="TVY78373.1"/>
    </source>
</evidence>
<feature type="transmembrane region" description="Helical" evidence="3">
    <location>
        <begin position="231"/>
        <end position="256"/>
    </location>
</feature>
<reference evidence="5 6" key="1">
    <citation type="submission" date="2018-05" db="EMBL/GenBank/DDBJ databases">
        <title>Genome sequencing and assembly of the regulated plant pathogen Lachnellula willkommii and related sister species for the development of diagnostic species identification markers.</title>
        <authorList>
            <person name="Giroux E."/>
            <person name="Bilodeau G."/>
        </authorList>
    </citation>
    <scope>NUCLEOTIDE SEQUENCE [LARGE SCALE GENOMIC DNA]</scope>
    <source>
        <strain evidence="5 6">CBS 268.59</strain>
    </source>
</reference>
<evidence type="ECO:0000313" key="6">
    <source>
        <dbReference type="Proteomes" id="UP000469558"/>
    </source>
</evidence>
<evidence type="ECO:0000256" key="1">
    <source>
        <dbReference type="ARBA" id="ARBA00004141"/>
    </source>
</evidence>
<feature type="transmembrane region" description="Helical" evidence="3">
    <location>
        <begin position="131"/>
        <end position="152"/>
    </location>
</feature>
<feature type="transmembrane region" description="Helical" evidence="3">
    <location>
        <begin position="189"/>
        <end position="211"/>
    </location>
</feature>
<comment type="similarity">
    <text evidence="2">Belongs to the major facilitator superfamily. Monocarboxylate porter (TC 2.A.1.13) family.</text>
</comment>
<keyword evidence="3" id="KW-0472">Membrane</keyword>
<dbReference type="InterPro" id="IPR011701">
    <property type="entry name" value="MFS"/>
</dbReference>
<dbReference type="PANTHER" id="PTHR11360:SF234">
    <property type="entry name" value="MFS-TYPE TRANSPORTER DBAD-RELATED"/>
    <property type="match status" value="1"/>
</dbReference>
<feature type="transmembrane region" description="Helical" evidence="3">
    <location>
        <begin position="323"/>
        <end position="348"/>
    </location>
</feature>
<feature type="transmembrane region" description="Helical" evidence="3">
    <location>
        <begin position="299"/>
        <end position="317"/>
    </location>
</feature>
<dbReference type="InterPro" id="IPR020846">
    <property type="entry name" value="MFS_dom"/>
</dbReference>
<evidence type="ECO:0000256" key="3">
    <source>
        <dbReference type="SAM" id="Phobius"/>
    </source>
</evidence>
<dbReference type="EMBL" id="QGMK01000781">
    <property type="protein sequence ID" value="TVY78373.1"/>
    <property type="molecule type" value="Genomic_DNA"/>
</dbReference>
<feature type="transmembrane region" description="Helical" evidence="3">
    <location>
        <begin position="30"/>
        <end position="51"/>
    </location>
</feature>
<evidence type="ECO:0000259" key="4">
    <source>
        <dbReference type="PROSITE" id="PS50850"/>
    </source>
</evidence>
<evidence type="ECO:0000256" key="2">
    <source>
        <dbReference type="ARBA" id="ARBA00006727"/>
    </source>
</evidence>
<feature type="transmembrane region" description="Helical" evidence="3">
    <location>
        <begin position="71"/>
        <end position="93"/>
    </location>
</feature>
<protein>
    <submittedName>
        <fullName evidence="5">Aspyridones efflux protein apdF</fullName>
    </submittedName>
</protein>
<dbReference type="InterPro" id="IPR036259">
    <property type="entry name" value="MFS_trans_sf"/>
</dbReference>
<feature type="transmembrane region" description="Helical" evidence="3">
    <location>
        <begin position="387"/>
        <end position="412"/>
    </location>
</feature>
<feature type="domain" description="Major facilitator superfamily (MFS) profile" evidence="4">
    <location>
        <begin position="29"/>
        <end position="419"/>
    </location>
</feature>
<dbReference type="GO" id="GO:0022857">
    <property type="term" value="F:transmembrane transporter activity"/>
    <property type="evidence" value="ECO:0007669"/>
    <property type="project" value="InterPro"/>
</dbReference>
<accession>A0A8T9C8F1</accession>
<name>A0A8T9C8F1_9HELO</name>
<dbReference type="PROSITE" id="PS50850">
    <property type="entry name" value="MFS"/>
    <property type="match status" value="1"/>
</dbReference>
<feature type="transmembrane region" description="Helical" evidence="3">
    <location>
        <begin position="268"/>
        <end position="287"/>
    </location>
</feature>
<feature type="transmembrane region" description="Helical" evidence="3">
    <location>
        <begin position="159"/>
        <end position="177"/>
    </location>
</feature>
<keyword evidence="3" id="KW-0812">Transmembrane</keyword>
<comment type="caution">
    <text evidence="5">The sequence shown here is derived from an EMBL/GenBank/DDBJ whole genome shotgun (WGS) entry which is preliminary data.</text>
</comment>
<sequence>MASGSSTSATQDLSPNLSSHTVRIDGGLKAWLQVLSSFCVFFNTWGIVNSFGVFQTFYQSNLLTSQSPSNISWIGSFQTFLILFGAAFVGPLFDRGYLRTLIRLGTFLVVFGTMMVSLCTQYWQVFLAQGVTVGLGLGCLFLPSVAVIAHYFKEKKSTALGIASAGGSLGGIIYPIVFQQLEPRVGFAWTIRIMAFMVLATMLLPLSALSVHIPPSSGKRPLYDKSAFKDIPYATFCISQFFGLMAIYITLFYIHLYALEQTSTVPKLAAYLLSIINAASIAGRILPNFIADKVGPLNVLIPLTAGTAVLSFGWIGIHDGAGLVVFCVLYGFFQGPFVSLPPTIVATLSPDLRSIGVRLGMMLAISGIGSLIGEPVAGAILQRSDGWMWLQIWCAILFVVSGLFCVGTKLLVHRSSSSSAGIISLQNGGTGIVEDPKQDKT</sequence>
<comment type="subcellular location">
    <subcellularLocation>
        <location evidence="1">Membrane</location>
        <topology evidence="1">Multi-pass membrane protein</topology>
    </subcellularLocation>
</comment>
<feature type="transmembrane region" description="Helical" evidence="3">
    <location>
        <begin position="360"/>
        <end position="381"/>
    </location>
</feature>
<dbReference type="Gene3D" id="1.20.1250.20">
    <property type="entry name" value="MFS general substrate transporter like domains"/>
    <property type="match status" value="2"/>
</dbReference>
<dbReference type="CDD" id="cd17352">
    <property type="entry name" value="MFS_MCT_SLC16"/>
    <property type="match status" value="1"/>
</dbReference>
<dbReference type="PANTHER" id="PTHR11360">
    <property type="entry name" value="MONOCARBOXYLATE TRANSPORTER"/>
    <property type="match status" value="1"/>
</dbReference>
<gene>
    <name evidence="5" type="primary">apdF_10</name>
    <name evidence="5" type="ORF">LSUE1_G004312</name>
</gene>
<dbReference type="OrthoDB" id="6509908at2759"/>
<organism evidence="5 6">
    <name type="scientific">Lachnellula suecica</name>
    <dbReference type="NCBI Taxonomy" id="602035"/>
    <lineage>
        <taxon>Eukaryota</taxon>
        <taxon>Fungi</taxon>
        <taxon>Dikarya</taxon>
        <taxon>Ascomycota</taxon>
        <taxon>Pezizomycotina</taxon>
        <taxon>Leotiomycetes</taxon>
        <taxon>Helotiales</taxon>
        <taxon>Lachnaceae</taxon>
        <taxon>Lachnellula</taxon>
    </lineage>
</organism>
<dbReference type="GO" id="GO:0016020">
    <property type="term" value="C:membrane"/>
    <property type="evidence" value="ECO:0007669"/>
    <property type="project" value="UniProtKB-SubCell"/>
</dbReference>
<proteinExistence type="inferred from homology"/>
<dbReference type="InterPro" id="IPR050327">
    <property type="entry name" value="Proton-linked_MCT"/>
</dbReference>
<dbReference type="AlphaFoldDB" id="A0A8T9C8F1"/>